<keyword evidence="6 8" id="KW-0067">ATP-binding</keyword>
<evidence type="ECO:0000256" key="6">
    <source>
        <dbReference type="ARBA" id="ARBA00022840"/>
    </source>
</evidence>
<dbReference type="EC" id="6.3.4.19" evidence="8"/>
<evidence type="ECO:0000256" key="4">
    <source>
        <dbReference type="ARBA" id="ARBA00022694"/>
    </source>
</evidence>
<dbReference type="Pfam" id="PF11734">
    <property type="entry name" value="TilS_C"/>
    <property type="match status" value="1"/>
</dbReference>
<dbReference type="SUPFAM" id="SSF52402">
    <property type="entry name" value="Adenine nucleotide alpha hydrolases-like"/>
    <property type="match status" value="1"/>
</dbReference>
<dbReference type="GO" id="GO:0005737">
    <property type="term" value="C:cytoplasm"/>
    <property type="evidence" value="ECO:0007669"/>
    <property type="project" value="UniProtKB-SubCell"/>
</dbReference>
<sequence length="445" mass="52121">MLVAVSGGPDSMALLHYLKERQTVHGWKLTVLTVDHQLREETSKQDVQYVINKCAEWGIECKNVSLNVPAHKEAYGQSTQVAARELRYRYFAQQMEELEADAIAFGHHGDDQVETVFMNLMRGVEPMHVHGMPVKRPFGGGELIRPMLSVTKADIEQYCVQYELHPRRDESNDEPTYTRNDFRLHVLPFLKQHNPRIHEHIQLFHEYIGEDFTYLMGEAEALFQSALFQKEVGRISFSRQDFLRLSRPLQRRSFHLILNYLYHEPPSDVTYHHWEQYIQLMEGEKAHTSFDLPNGLQVVRSYNDVVVEFRSRHSENDECFCYELAIPGATTTQERHFFETFLSDERTERDSHHFACDVSNISFPLYVRTRKPGDRIRLRGINGHKKVKDLFIDEKIPRSARTYWPIVTDANGQVLWVVGLKKAYVEKGKQSSTWLHLLYKNIEHF</sequence>
<evidence type="ECO:0000313" key="11">
    <source>
        <dbReference type="Proteomes" id="UP000030528"/>
    </source>
</evidence>
<dbReference type="GO" id="GO:0005524">
    <property type="term" value="F:ATP binding"/>
    <property type="evidence" value="ECO:0007669"/>
    <property type="project" value="UniProtKB-UniRule"/>
</dbReference>
<dbReference type="CDD" id="cd01992">
    <property type="entry name" value="TilS_N"/>
    <property type="match status" value="1"/>
</dbReference>
<name>A0A0A5GA77_9BACI</name>
<evidence type="ECO:0000256" key="3">
    <source>
        <dbReference type="ARBA" id="ARBA00022598"/>
    </source>
</evidence>
<comment type="caution">
    <text evidence="10">The sequence shown here is derived from an EMBL/GenBank/DDBJ whole genome shotgun (WGS) entry which is preliminary data.</text>
</comment>
<dbReference type="SUPFAM" id="SSF82829">
    <property type="entry name" value="MesJ substrate recognition domain-like"/>
    <property type="match status" value="1"/>
</dbReference>
<evidence type="ECO:0000256" key="8">
    <source>
        <dbReference type="HAMAP-Rule" id="MF_01161"/>
    </source>
</evidence>
<dbReference type="HAMAP" id="MF_01161">
    <property type="entry name" value="tRNA_Ile_lys_synt"/>
    <property type="match status" value="1"/>
</dbReference>
<dbReference type="STRING" id="1385510.GCA_000425205_03496"/>
<evidence type="ECO:0000259" key="9">
    <source>
        <dbReference type="SMART" id="SM00977"/>
    </source>
</evidence>
<dbReference type="InterPro" id="IPR011063">
    <property type="entry name" value="TilS/TtcA_N"/>
</dbReference>
<keyword evidence="4 8" id="KW-0819">tRNA processing</keyword>
<keyword evidence="5 8" id="KW-0547">Nucleotide-binding</keyword>
<dbReference type="Gene3D" id="3.30.465.60">
    <property type="match status" value="1"/>
</dbReference>
<dbReference type="NCBIfam" id="TIGR02433">
    <property type="entry name" value="lysidine_TilS_C"/>
    <property type="match status" value="1"/>
</dbReference>
<dbReference type="EMBL" id="AVPE01000017">
    <property type="protein sequence ID" value="KGX90066.1"/>
    <property type="molecule type" value="Genomic_DNA"/>
</dbReference>
<evidence type="ECO:0000313" key="10">
    <source>
        <dbReference type="EMBL" id="KGX90066.1"/>
    </source>
</evidence>
<dbReference type="SMART" id="SM00977">
    <property type="entry name" value="TilS_C"/>
    <property type="match status" value="1"/>
</dbReference>
<dbReference type="InterPro" id="IPR012795">
    <property type="entry name" value="tRNA_Ile_lys_synt_N"/>
</dbReference>
<comment type="catalytic activity">
    <reaction evidence="7 8">
        <text>cytidine(34) in tRNA(Ile2) + L-lysine + ATP = lysidine(34) in tRNA(Ile2) + AMP + diphosphate + H(+)</text>
        <dbReference type="Rhea" id="RHEA:43744"/>
        <dbReference type="Rhea" id="RHEA-COMP:10625"/>
        <dbReference type="Rhea" id="RHEA-COMP:10670"/>
        <dbReference type="ChEBI" id="CHEBI:15378"/>
        <dbReference type="ChEBI" id="CHEBI:30616"/>
        <dbReference type="ChEBI" id="CHEBI:32551"/>
        <dbReference type="ChEBI" id="CHEBI:33019"/>
        <dbReference type="ChEBI" id="CHEBI:82748"/>
        <dbReference type="ChEBI" id="CHEBI:83665"/>
        <dbReference type="ChEBI" id="CHEBI:456215"/>
        <dbReference type="EC" id="6.3.4.19"/>
    </reaction>
</comment>
<dbReference type="Proteomes" id="UP000030528">
    <property type="component" value="Unassembled WGS sequence"/>
</dbReference>
<dbReference type="AlphaFoldDB" id="A0A0A5GA77"/>
<dbReference type="SUPFAM" id="SSF56037">
    <property type="entry name" value="PheT/TilS domain"/>
    <property type="match status" value="1"/>
</dbReference>
<gene>
    <name evidence="8" type="primary">tilS</name>
    <name evidence="10" type="ORF">N781_08445</name>
</gene>
<accession>A0A0A5GA77</accession>
<feature type="binding site" evidence="8">
    <location>
        <begin position="6"/>
        <end position="11"/>
    </location>
    <ligand>
        <name>ATP</name>
        <dbReference type="ChEBI" id="CHEBI:30616"/>
    </ligand>
</feature>
<dbReference type="InterPro" id="IPR014729">
    <property type="entry name" value="Rossmann-like_a/b/a_fold"/>
</dbReference>
<keyword evidence="2 8" id="KW-0963">Cytoplasm</keyword>
<feature type="domain" description="Lysidine-tRNA(Ile) synthetase C-terminal" evidence="9">
    <location>
        <begin position="365"/>
        <end position="437"/>
    </location>
</feature>
<organism evidence="10 11">
    <name type="scientific">Pontibacillus halophilus JSM 076056 = DSM 19796</name>
    <dbReference type="NCBI Taxonomy" id="1385510"/>
    <lineage>
        <taxon>Bacteria</taxon>
        <taxon>Bacillati</taxon>
        <taxon>Bacillota</taxon>
        <taxon>Bacilli</taxon>
        <taxon>Bacillales</taxon>
        <taxon>Bacillaceae</taxon>
        <taxon>Pontibacillus</taxon>
    </lineage>
</organism>
<proteinExistence type="inferred from homology"/>
<keyword evidence="3 8" id="KW-0436">Ligase</keyword>
<protein>
    <recommendedName>
        <fullName evidence="8">tRNA(Ile)-lysidine synthase</fullName>
        <ecNumber evidence="8">6.3.4.19</ecNumber>
    </recommendedName>
    <alternativeName>
        <fullName evidence="8">tRNA(Ile)-2-lysyl-cytidine synthase</fullName>
    </alternativeName>
    <alternativeName>
        <fullName evidence="8">tRNA(Ile)-lysidine synthetase</fullName>
    </alternativeName>
</protein>
<dbReference type="GO" id="GO:0006400">
    <property type="term" value="P:tRNA modification"/>
    <property type="evidence" value="ECO:0007669"/>
    <property type="project" value="UniProtKB-UniRule"/>
</dbReference>
<evidence type="ECO:0000256" key="7">
    <source>
        <dbReference type="ARBA" id="ARBA00048539"/>
    </source>
</evidence>
<dbReference type="Pfam" id="PF09179">
    <property type="entry name" value="TilS"/>
    <property type="match status" value="1"/>
</dbReference>
<comment type="domain">
    <text evidence="8">The N-terminal region contains the highly conserved SGGXDS motif, predicted to be a P-loop motif involved in ATP binding.</text>
</comment>
<dbReference type="Pfam" id="PF01171">
    <property type="entry name" value="ATP_bind_3"/>
    <property type="match status" value="1"/>
</dbReference>
<keyword evidence="11" id="KW-1185">Reference proteome</keyword>
<dbReference type="NCBIfam" id="TIGR02432">
    <property type="entry name" value="lysidine_TilS_N"/>
    <property type="match status" value="1"/>
</dbReference>
<dbReference type="InterPro" id="IPR012796">
    <property type="entry name" value="Lysidine-tRNA-synth_C"/>
</dbReference>
<dbReference type="Gene3D" id="3.40.50.620">
    <property type="entry name" value="HUPs"/>
    <property type="match status" value="1"/>
</dbReference>
<evidence type="ECO:0000256" key="2">
    <source>
        <dbReference type="ARBA" id="ARBA00022490"/>
    </source>
</evidence>
<evidence type="ECO:0000256" key="5">
    <source>
        <dbReference type="ARBA" id="ARBA00022741"/>
    </source>
</evidence>
<evidence type="ECO:0000256" key="1">
    <source>
        <dbReference type="ARBA" id="ARBA00004496"/>
    </source>
</evidence>
<dbReference type="InterPro" id="IPR015262">
    <property type="entry name" value="tRNA_Ile_lys_synt_subst-bd"/>
</dbReference>
<comment type="similarity">
    <text evidence="8">Belongs to the tRNA(Ile)-lysidine synthase family.</text>
</comment>
<dbReference type="PANTHER" id="PTHR43033">
    <property type="entry name" value="TRNA(ILE)-LYSIDINE SYNTHASE-RELATED"/>
    <property type="match status" value="1"/>
</dbReference>
<dbReference type="PANTHER" id="PTHR43033:SF1">
    <property type="entry name" value="TRNA(ILE)-LYSIDINE SYNTHASE-RELATED"/>
    <property type="match status" value="1"/>
</dbReference>
<dbReference type="InterPro" id="IPR012094">
    <property type="entry name" value="tRNA_Ile_lys_synt"/>
</dbReference>
<dbReference type="GO" id="GO:0032267">
    <property type="term" value="F:tRNA(Ile)-lysidine synthase activity"/>
    <property type="evidence" value="ECO:0007669"/>
    <property type="project" value="UniProtKB-EC"/>
</dbReference>
<comment type="function">
    <text evidence="8">Ligates lysine onto the cytidine present at position 34 of the AUA codon-specific tRNA(Ile) that contains the anticodon CAU, in an ATP-dependent manner. Cytidine is converted to lysidine, thus changing the amino acid specificity of the tRNA from methionine to isoleucine.</text>
</comment>
<reference evidence="10 11" key="1">
    <citation type="submission" date="2013-08" db="EMBL/GenBank/DDBJ databases">
        <authorList>
            <person name="Huang J."/>
            <person name="Wang G."/>
        </authorList>
    </citation>
    <scope>NUCLEOTIDE SEQUENCE [LARGE SCALE GENOMIC DNA]</scope>
    <source>
        <strain evidence="10 11">JSM 076056</strain>
    </source>
</reference>
<dbReference type="eggNOG" id="COG0037">
    <property type="taxonomic scope" value="Bacteria"/>
</dbReference>
<comment type="subcellular location">
    <subcellularLocation>
        <location evidence="1 8">Cytoplasm</location>
    </subcellularLocation>
</comment>